<feature type="region of interest" description="Disordered" evidence="1">
    <location>
        <begin position="626"/>
        <end position="660"/>
    </location>
</feature>
<dbReference type="GO" id="GO:0006397">
    <property type="term" value="P:mRNA processing"/>
    <property type="evidence" value="ECO:0007669"/>
    <property type="project" value="InterPro"/>
</dbReference>
<dbReference type="Proteomes" id="UP000324767">
    <property type="component" value="Unassembled WGS sequence"/>
</dbReference>
<evidence type="ECO:0000313" key="3">
    <source>
        <dbReference type="EMBL" id="KAA6410882.1"/>
    </source>
</evidence>
<dbReference type="PANTHER" id="PTHR13384">
    <property type="entry name" value="G PATCH DOMAIN-CONTAINING PROTEIN 1"/>
    <property type="match status" value="1"/>
</dbReference>
<comment type="caution">
    <text evidence="3">The sequence shown here is derived from an EMBL/GenBank/DDBJ whole genome shotgun (WGS) entry which is preliminary data.</text>
</comment>
<evidence type="ECO:0000259" key="2">
    <source>
        <dbReference type="PROSITE" id="PS50174"/>
    </source>
</evidence>
<feature type="compositionally biased region" description="Polar residues" evidence="1">
    <location>
        <begin position="384"/>
        <end position="407"/>
    </location>
</feature>
<dbReference type="GO" id="GO:0003723">
    <property type="term" value="F:RNA binding"/>
    <property type="evidence" value="ECO:0007669"/>
    <property type="project" value="TreeGrafter"/>
</dbReference>
<dbReference type="OrthoDB" id="20507at2759"/>
<feature type="region of interest" description="Disordered" evidence="1">
    <location>
        <begin position="364"/>
        <end position="420"/>
    </location>
</feature>
<dbReference type="AlphaFoldDB" id="A0A5M8PPF8"/>
<feature type="region of interest" description="Disordered" evidence="1">
    <location>
        <begin position="82"/>
        <end position="110"/>
    </location>
</feature>
<name>A0A5M8PPF8_9LECA</name>
<feature type="region of interest" description="Disordered" evidence="1">
    <location>
        <begin position="168"/>
        <end position="198"/>
    </location>
</feature>
<dbReference type="Pfam" id="PF07713">
    <property type="entry name" value="DUF1604"/>
    <property type="match status" value="1"/>
</dbReference>
<dbReference type="InterPro" id="IPR000467">
    <property type="entry name" value="G_patch_dom"/>
</dbReference>
<feature type="region of interest" description="Disordered" evidence="1">
    <location>
        <begin position="558"/>
        <end position="579"/>
    </location>
</feature>
<dbReference type="PANTHER" id="PTHR13384:SF19">
    <property type="entry name" value="G PATCH DOMAIN-CONTAINING PROTEIN 1"/>
    <property type="match status" value="1"/>
</dbReference>
<feature type="domain" description="G-patch" evidence="2">
    <location>
        <begin position="151"/>
        <end position="221"/>
    </location>
</feature>
<dbReference type="EMBL" id="VXIT01000008">
    <property type="protein sequence ID" value="KAA6410882.1"/>
    <property type="molecule type" value="Genomic_DNA"/>
</dbReference>
<accession>A0A5M8PPF8</accession>
<dbReference type="InterPro" id="IPR011666">
    <property type="entry name" value="DUF1604"/>
</dbReference>
<sequence length="783" mass="83464">MAYKRSRATYEADLQVQQSPYVIYGTPLPPLDPDVRDDGSYVPVWKQEVTDERGRKRLHGAFTGGFSAGYFNTVGSKEGWTPSTFVSSRGNKTKDAAPTQQKPEDFMDEEDLADAEEARKLHTADSFAGLGSTEEDISRRGSLMDVLKVSGETMGVKLLRKMGWRDGQGVGPKVRRKARLDDGDDLRGGDGPDTHLFAPENSQMISFVRKTDHKGLGFEGEGRLSELPSADGNEKARGALANDEEDGIGVGTLRSTQTKKKKPAVRGGLGVGILNDTGSDDEDPYHMGPQVSYNRVIGGDKKKKKTETNKSTLGAANPLLGAKPVFISKKAAKSKASSGFRRCHDGRLPLDGFVLSANLDPLSSIQNQDGKYPPPEIPPDWKSSKSPASTLTTSNYQSTASAAASSNHDPKSRASLLGETPLPGKSVFDYLTPTARSRIASATGNSNLPLALSEAPPPGYTPSAASAASDLASLVPTLPHETALTALGRGRGGWMPYAEDPSKRVRYRTFLETRAGTRDGLPDRAENMSTDDWVKEMHEFAHAAQLFKPMTGTMASRFTSASSTTVPPPDPAPSTTTAPATSALLSRPADKPADPATQAARLGMFGPLTRSTAPFAPTRLLCKRFNVPPPSHVQGDPSSGAADEGGRSGPAHSEALPGRRLELVGGREMEGLMRERDREGEGRRTAGEAVVERVVQVDPERNEALEAERAGEAVFQAVFGSESEGSDGSGGGGMYAGLPRCHPCSRTFSGRTIRFCSSTTAVLAMEPISCVSRFPPSELDGSA</sequence>
<protein>
    <recommendedName>
        <fullName evidence="2">G-patch domain-containing protein</fullName>
    </recommendedName>
</protein>
<dbReference type="Pfam" id="PF26093">
    <property type="entry name" value="HTH_TGH"/>
    <property type="match status" value="1"/>
</dbReference>
<dbReference type="Pfam" id="PF01585">
    <property type="entry name" value="G-patch"/>
    <property type="match status" value="1"/>
</dbReference>
<proteinExistence type="predicted"/>
<gene>
    <name evidence="3" type="ORF">FRX48_05192</name>
</gene>
<organism evidence="3 4">
    <name type="scientific">Lasallia pustulata</name>
    <dbReference type="NCBI Taxonomy" id="136370"/>
    <lineage>
        <taxon>Eukaryota</taxon>
        <taxon>Fungi</taxon>
        <taxon>Dikarya</taxon>
        <taxon>Ascomycota</taxon>
        <taxon>Pezizomycotina</taxon>
        <taxon>Lecanoromycetes</taxon>
        <taxon>OSLEUM clade</taxon>
        <taxon>Umbilicariomycetidae</taxon>
        <taxon>Umbilicariales</taxon>
        <taxon>Umbilicariaceae</taxon>
        <taxon>Lasallia</taxon>
    </lineage>
</organism>
<dbReference type="GO" id="GO:0005634">
    <property type="term" value="C:nucleus"/>
    <property type="evidence" value="ECO:0007669"/>
    <property type="project" value="TreeGrafter"/>
</dbReference>
<evidence type="ECO:0000313" key="4">
    <source>
        <dbReference type="Proteomes" id="UP000324767"/>
    </source>
</evidence>
<dbReference type="PROSITE" id="PS50174">
    <property type="entry name" value="G_PATCH"/>
    <property type="match status" value="1"/>
</dbReference>
<reference evidence="3 4" key="1">
    <citation type="submission" date="2019-09" db="EMBL/GenBank/DDBJ databases">
        <title>The hologenome of the rock-dwelling lichen Lasallia pustulata.</title>
        <authorList>
            <person name="Greshake Tzovaras B."/>
            <person name="Segers F."/>
            <person name="Bicker A."/>
            <person name="Dal Grande F."/>
            <person name="Otte J."/>
            <person name="Hankeln T."/>
            <person name="Schmitt I."/>
            <person name="Ebersberger I."/>
        </authorList>
    </citation>
    <scope>NUCLEOTIDE SEQUENCE [LARGE SCALE GENOMIC DNA]</scope>
    <source>
        <strain evidence="3">A1-1</strain>
    </source>
</reference>
<feature type="compositionally biased region" description="Basic and acidic residues" evidence="1">
    <location>
        <begin position="179"/>
        <end position="193"/>
    </location>
</feature>
<evidence type="ECO:0000256" key="1">
    <source>
        <dbReference type="SAM" id="MobiDB-lite"/>
    </source>
</evidence>